<evidence type="ECO:0000256" key="1">
    <source>
        <dbReference type="SAM" id="Phobius"/>
    </source>
</evidence>
<dbReference type="EMBL" id="JBBHLI010000008">
    <property type="protein sequence ID" value="MEK9501933.1"/>
    <property type="molecule type" value="Genomic_DNA"/>
</dbReference>
<dbReference type="InterPro" id="IPR019251">
    <property type="entry name" value="DUF2231_TM"/>
</dbReference>
<dbReference type="Proteomes" id="UP001484239">
    <property type="component" value="Unassembled WGS sequence"/>
</dbReference>
<keyword evidence="4" id="KW-1185">Reference proteome</keyword>
<comment type="caution">
    <text evidence="3">The sequence shown here is derived from an EMBL/GenBank/DDBJ whole genome shotgun (WGS) entry which is preliminary data.</text>
</comment>
<feature type="transmembrane region" description="Helical" evidence="1">
    <location>
        <begin position="51"/>
        <end position="69"/>
    </location>
</feature>
<protein>
    <submittedName>
        <fullName evidence="3">DUF2231 domain-containing protein</fullName>
    </submittedName>
</protein>
<feature type="transmembrane region" description="Helical" evidence="1">
    <location>
        <begin position="119"/>
        <end position="145"/>
    </location>
</feature>
<keyword evidence="1" id="KW-1133">Transmembrane helix</keyword>
<dbReference type="Pfam" id="PF09990">
    <property type="entry name" value="DUF2231"/>
    <property type="match status" value="1"/>
</dbReference>
<feature type="transmembrane region" description="Helical" evidence="1">
    <location>
        <begin position="22"/>
        <end position="42"/>
    </location>
</feature>
<evidence type="ECO:0000313" key="3">
    <source>
        <dbReference type="EMBL" id="MEK9501933.1"/>
    </source>
</evidence>
<feature type="domain" description="DUF2231" evidence="2">
    <location>
        <begin position="16"/>
        <end position="144"/>
    </location>
</feature>
<name>A0ABU9EB29_9BACT</name>
<organism evidence="3 4">
    <name type="scientific">Gaopeijia maritima</name>
    <dbReference type="NCBI Taxonomy" id="3119007"/>
    <lineage>
        <taxon>Bacteria</taxon>
        <taxon>Pseudomonadati</taxon>
        <taxon>Gemmatimonadota</taxon>
        <taxon>Longimicrobiia</taxon>
        <taxon>Gaopeijiales</taxon>
        <taxon>Gaopeijiaceae</taxon>
        <taxon>Gaopeijia</taxon>
    </lineage>
</organism>
<dbReference type="RefSeq" id="WP_405287282.1">
    <property type="nucleotide sequence ID" value="NZ_JBBHLI010000008.1"/>
</dbReference>
<keyword evidence="1" id="KW-0812">Transmembrane</keyword>
<gene>
    <name evidence="3" type="ORF">WI372_13150</name>
</gene>
<reference evidence="3 4" key="1">
    <citation type="submission" date="2024-02" db="EMBL/GenBank/DDBJ databases">
        <title>A novel Gemmatimonadota bacterium.</title>
        <authorList>
            <person name="Du Z.-J."/>
            <person name="Ye Y.-Q."/>
        </authorList>
    </citation>
    <scope>NUCLEOTIDE SEQUENCE [LARGE SCALE GENOMIC DNA]</scope>
    <source>
        <strain evidence="3 4">DH-20</strain>
    </source>
</reference>
<feature type="transmembrane region" description="Helical" evidence="1">
    <location>
        <begin position="89"/>
        <end position="107"/>
    </location>
</feature>
<evidence type="ECO:0000313" key="4">
    <source>
        <dbReference type="Proteomes" id="UP001484239"/>
    </source>
</evidence>
<evidence type="ECO:0000259" key="2">
    <source>
        <dbReference type="Pfam" id="PF09990"/>
    </source>
</evidence>
<sequence length="147" mass="15547">MGQFIGTVAEAIFVTHPLHSMIVHFPIALSAVGLLFVVLALVQGSTAMEEAAFVCILLTAITGLLASFSGYRDVIVRFDGEASYVGAKAFLGVTMVLLSGAMAFARVRWPRLLWNPSTMILYVAGFAVVATLSGVLGFLGGVILYGF</sequence>
<accession>A0ABU9EB29</accession>
<keyword evidence="1" id="KW-0472">Membrane</keyword>
<proteinExistence type="predicted"/>